<accession>A0ABQ6NX36</accession>
<evidence type="ECO:0000313" key="9">
    <source>
        <dbReference type="Proteomes" id="UP001285921"/>
    </source>
</evidence>
<dbReference type="EMBL" id="BTCL01000033">
    <property type="protein sequence ID" value="GMK48692.1"/>
    <property type="molecule type" value="Genomic_DNA"/>
</dbReference>
<evidence type="ECO:0000256" key="4">
    <source>
        <dbReference type="ARBA" id="ARBA00023143"/>
    </source>
</evidence>
<gene>
    <name evidence="8" type="ORF">PghCCS26_58220</name>
</gene>
<dbReference type="Pfam" id="PF02465">
    <property type="entry name" value="FliD_N"/>
    <property type="match status" value="1"/>
</dbReference>
<comment type="function">
    <text evidence="5">Required for morphogenesis and for the elongation of the flagellar filament by facilitating polymerization of the flagellin monomers at the tip of growing filament. Forms a capping structure, which prevents flagellin subunits (transported through the central channel of the flagellum) from leaking out without polymerization at the distal end.</text>
</comment>
<comment type="similarity">
    <text evidence="1 5">Belongs to the FliD family.</text>
</comment>
<protein>
    <recommendedName>
        <fullName evidence="5">Flagellar hook-associated protein 2</fullName>
        <shortName evidence="5">HAP2</shortName>
    </recommendedName>
    <alternativeName>
        <fullName evidence="5">Flagellar cap protein</fullName>
    </alternativeName>
</protein>
<dbReference type="Pfam" id="PF07195">
    <property type="entry name" value="FliD_C"/>
    <property type="match status" value="1"/>
</dbReference>
<dbReference type="PANTHER" id="PTHR30288">
    <property type="entry name" value="FLAGELLAR CAP/ASSEMBLY PROTEIN FLID"/>
    <property type="match status" value="1"/>
</dbReference>
<evidence type="ECO:0000256" key="1">
    <source>
        <dbReference type="ARBA" id="ARBA00009764"/>
    </source>
</evidence>
<reference evidence="8 9" key="1">
    <citation type="submission" date="2023-05" db="EMBL/GenBank/DDBJ databases">
        <title>Draft genome of Paenibacillus sp. CCS26.</title>
        <authorList>
            <person name="Akita H."/>
            <person name="Shinto Y."/>
            <person name="Kimura Z."/>
        </authorList>
    </citation>
    <scope>NUCLEOTIDE SEQUENCE [LARGE SCALE GENOMIC DNA]</scope>
    <source>
        <strain evidence="8 9">CCS26</strain>
    </source>
</reference>
<dbReference type="Proteomes" id="UP001285921">
    <property type="component" value="Unassembled WGS sequence"/>
</dbReference>
<comment type="subcellular location">
    <subcellularLocation>
        <location evidence="5">Secreted</location>
    </subcellularLocation>
    <subcellularLocation>
        <location evidence="5">Bacterial flagellum</location>
    </subcellularLocation>
</comment>
<keyword evidence="5" id="KW-0964">Secreted</keyword>
<dbReference type="InterPro" id="IPR010810">
    <property type="entry name" value="Flagellin_hook_IN_motif"/>
</dbReference>
<dbReference type="RefSeq" id="WP_317982190.1">
    <property type="nucleotide sequence ID" value="NZ_BTCL01000033.1"/>
</dbReference>
<sequence>MSTLRVTGLASGMDYESMIKQIMDAQRVPLDKLNQKKQINQWKQDDYRAINNKVLDFKNAAFDMKLQSAYLTKTASSSNTNVATVTGTGTAIEGSYTLQVEQLAKTATLKSGTLTGATIGKDTTITVNGVDIEVKSADTYQDLANKINAESVKTGVKVAYDTTLKTMFFSSTKTGAAADIDLRGADVTSILGVATNGTATTTTGNVKLAADTSLASLAGKSISLTIDGQAAPFKFDITSTTTVGDLMSKMNDSLKNTGVSVSLNKDGNLIIDNPVKSKTVDFTTGSDTTVLDALGLTGAISKDAASVYQTGQNAKVKFNGVEGEYDSNTFTIAGLSITAKSEGTDVTNIGVTQDVDSVFNKIKSFVDKYNDLISSINSELSEEKYRDYAPLTDAQKKEMTDDQIKQWEDKAKSGMLANDSVLTSSLYSMRQALSSSISGLASGQLKNLSDIGISSSLISGTSVSGSYLDKGKLYIDETKLKQMISEKPDEVMALFTADDKDSKTTAGDGVATRLYNQASSIFSQIVDKAGTSTSVKNTYVLGKESLEYDKQISALQTRLDDMETRYYNQFTQMETYISQMNSRSSSLASLLGS</sequence>
<comment type="caution">
    <text evidence="8">The sequence shown here is derived from an EMBL/GenBank/DDBJ whole genome shotgun (WGS) entry which is preliminary data.</text>
</comment>
<dbReference type="InterPro" id="IPR010809">
    <property type="entry name" value="FliD_C"/>
</dbReference>
<evidence type="ECO:0000313" key="8">
    <source>
        <dbReference type="EMBL" id="GMK48692.1"/>
    </source>
</evidence>
<dbReference type="Pfam" id="PF07196">
    <property type="entry name" value="Flagellin_IN"/>
    <property type="match status" value="2"/>
</dbReference>
<evidence type="ECO:0000256" key="5">
    <source>
        <dbReference type="RuleBase" id="RU362066"/>
    </source>
</evidence>
<comment type="subunit">
    <text evidence="2 5">Homopentamer.</text>
</comment>
<evidence type="ECO:0000256" key="3">
    <source>
        <dbReference type="ARBA" id="ARBA00023054"/>
    </source>
</evidence>
<keyword evidence="9" id="KW-1185">Reference proteome</keyword>
<feature type="domain" description="Flagellar hook-associated protein 2 C-terminal" evidence="7">
    <location>
        <begin position="311"/>
        <end position="582"/>
    </location>
</feature>
<evidence type="ECO:0000259" key="7">
    <source>
        <dbReference type="Pfam" id="PF07195"/>
    </source>
</evidence>
<evidence type="ECO:0000256" key="2">
    <source>
        <dbReference type="ARBA" id="ARBA00011255"/>
    </source>
</evidence>
<dbReference type="InterPro" id="IPR003481">
    <property type="entry name" value="FliD_N"/>
</dbReference>
<keyword evidence="3" id="KW-0175">Coiled coil</keyword>
<feature type="domain" description="Flagellar hook-associated protein 2 N-terminal" evidence="6">
    <location>
        <begin position="11"/>
        <end position="106"/>
    </location>
</feature>
<dbReference type="InterPro" id="IPR040026">
    <property type="entry name" value="FliD"/>
</dbReference>
<evidence type="ECO:0000259" key="6">
    <source>
        <dbReference type="Pfam" id="PF02465"/>
    </source>
</evidence>
<name>A0ABQ6NX36_9BACL</name>
<keyword evidence="4 5" id="KW-0975">Bacterial flagellum</keyword>
<proteinExistence type="inferred from homology"/>
<organism evidence="8 9">
    <name type="scientific">Paenibacillus glycanilyticus</name>
    <dbReference type="NCBI Taxonomy" id="126569"/>
    <lineage>
        <taxon>Bacteria</taxon>
        <taxon>Bacillati</taxon>
        <taxon>Bacillota</taxon>
        <taxon>Bacilli</taxon>
        <taxon>Bacillales</taxon>
        <taxon>Paenibacillaceae</taxon>
        <taxon>Paenibacillus</taxon>
    </lineage>
</organism>
<dbReference type="PANTHER" id="PTHR30288:SF0">
    <property type="entry name" value="FLAGELLAR HOOK-ASSOCIATED PROTEIN 2"/>
    <property type="match status" value="1"/>
</dbReference>